<dbReference type="InterPro" id="IPR003439">
    <property type="entry name" value="ABC_transporter-like_ATP-bd"/>
</dbReference>
<gene>
    <name evidence="14" type="ORF">E0W69_002745</name>
</gene>
<dbReference type="EMBL" id="CP044016">
    <property type="protein sequence ID" value="QES87630.1"/>
    <property type="molecule type" value="Genomic_DNA"/>
</dbReference>
<keyword evidence="15" id="KW-1185">Reference proteome</keyword>
<feature type="transmembrane region" description="Helical" evidence="10">
    <location>
        <begin position="171"/>
        <end position="195"/>
    </location>
</feature>
<proteinExistence type="predicted"/>
<keyword evidence="5" id="KW-0547">Nucleotide-binding</keyword>
<dbReference type="GO" id="GO:0008233">
    <property type="term" value="F:peptidase activity"/>
    <property type="evidence" value="ECO:0007669"/>
    <property type="project" value="InterPro"/>
</dbReference>
<dbReference type="Gene3D" id="3.90.70.10">
    <property type="entry name" value="Cysteine proteinases"/>
    <property type="match status" value="1"/>
</dbReference>
<dbReference type="KEGG" id="arac:E0W69_002745"/>
<dbReference type="GO" id="GO:0006508">
    <property type="term" value="P:proteolysis"/>
    <property type="evidence" value="ECO:0007669"/>
    <property type="project" value="InterPro"/>
</dbReference>
<dbReference type="GO" id="GO:0005524">
    <property type="term" value="F:ATP binding"/>
    <property type="evidence" value="ECO:0007669"/>
    <property type="project" value="UniProtKB-KW"/>
</dbReference>
<dbReference type="InterPro" id="IPR003593">
    <property type="entry name" value="AAA+_ATPase"/>
</dbReference>
<feature type="transmembrane region" description="Helical" evidence="10">
    <location>
        <begin position="407"/>
        <end position="434"/>
    </location>
</feature>
<keyword evidence="8 10" id="KW-1133">Transmembrane helix</keyword>
<comment type="subcellular location">
    <subcellularLocation>
        <location evidence="1">Cell membrane</location>
        <topology evidence="1">Multi-pass membrane protein</topology>
    </subcellularLocation>
</comment>
<dbReference type="Gene3D" id="3.40.50.300">
    <property type="entry name" value="P-loop containing nucleotide triphosphate hydrolases"/>
    <property type="match status" value="1"/>
</dbReference>
<feature type="domain" description="ABC transmembrane type-1" evidence="12">
    <location>
        <begin position="174"/>
        <end position="453"/>
    </location>
</feature>
<evidence type="ECO:0000259" key="13">
    <source>
        <dbReference type="PROSITE" id="PS50990"/>
    </source>
</evidence>
<reference evidence="14 15" key="1">
    <citation type="submission" date="2019-09" db="EMBL/GenBank/DDBJ databases">
        <title>Complete genome sequence of Arachidicoccus sp. B3-10 isolated from apple orchard soil.</title>
        <authorList>
            <person name="Kim H.S."/>
            <person name="Han K.-I."/>
            <person name="Suh M.K."/>
            <person name="Lee K.C."/>
            <person name="Eom M.K."/>
            <person name="Kim J.-S."/>
            <person name="Kang S.W."/>
            <person name="Sin Y."/>
            <person name="Lee J.-S."/>
        </authorList>
    </citation>
    <scope>NUCLEOTIDE SEQUENCE [LARGE SCALE GENOMIC DNA]</scope>
    <source>
        <strain evidence="14 15">B3-10</strain>
    </source>
</reference>
<dbReference type="Pfam" id="PF00664">
    <property type="entry name" value="ABC_membrane"/>
    <property type="match status" value="1"/>
</dbReference>
<dbReference type="FunFam" id="3.40.50.300:FF:000221">
    <property type="entry name" value="Multidrug ABC transporter ATP-binding protein"/>
    <property type="match status" value="1"/>
</dbReference>
<sequence>MNYPFYKQLNVKDCGPTCLKIIAKYYGKYLRIEFLRKKMGLNKLGVSFLNIRNAAKEIGFDVQGYQINYTQLQSIDLPAILHWDHDHFVVLFSIKHRKITIADPSQGIISYSPEDFKVHWEQILNNNYSENLGFVLCISPTEFFFQLDNQKENKINWKLIIKYLSPRKMQLIEVIISLVIISIFQLIFPFLTQTIVDIGIDTKDIQFIFVILLAQLMLAMSQTFVSFFRSRMLLKISSTLNLQLLSDFWIKLNKIPLSFFDSRQSGDLLQRINDHKVVQDFLTNTALNTFFSIFTFIVYAVVVMTYDISIFATLILCSSIYFLWNFIFFKIRRKINYSSFSLSSNENNSTLQLIQGMQDIRLANAERQKRWEWEDIQASVFKLNIKKLNYSQIQSAGGNLINQTQNIIISFIIAQMVINNYLTLGGMLAIQYIIGQLSGPINQWVSFIQGLQDAQISLERLNEIHELPSEEDIDVNYVNRIPDNASLYLENISFAYPGMQKKVLDNINLTIENGKVTAIVGESGSGKTTLLKILLKVYDQYDGNIELGSILNRNEKCFGFYQIRHNYWRSIIGAVLQESYIFNDTIELNIAVGQNVRSINRKELYDSCRIANILSFIESLPKGFQTKLGLDGLNLSQGQKQRILIARAIYKNPKYLILDEATNSLDANNERVIVKALDTFFKGRTVIIVAHRLSTVIRADKIVVINNGCVVEEGKHDDLIQRKGEYYNLIKNQLELDN</sequence>
<evidence type="ECO:0000256" key="9">
    <source>
        <dbReference type="ARBA" id="ARBA00023136"/>
    </source>
</evidence>
<dbReference type="PANTHER" id="PTHR43394">
    <property type="entry name" value="ATP-DEPENDENT PERMEASE MDL1, MITOCHONDRIAL"/>
    <property type="match status" value="1"/>
</dbReference>
<dbReference type="SUPFAM" id="SSF90123">
    <property type="entry name" value="ABC transporter transmembrane region"/>
    <property type="match status" value="1"/>
</dbReference>
<evidence type="ECO:0000259" key="12">
    <source>
        <dbReference type="PROSITE" id="PS50929"/>
    </source>
</evidence>
<dbReference type="InterPro" id="IPR017871">
    <property type="entry name" value="ABC_transporter-like_CS"/>
</dbReference>
<dbReference type="AlphaFoldDB" id="A0A5P2G1B9"/>
<evidence type="ECO:0000259" key="11">
    <source>
        <dbReference type="PROSITE" id="PS50893"/>
    </source>
</evidence>
<dbReference type="PANTHER" id="PTHR43394:SF1">
    <property type="entry name" value="ATP-BINDING CASSETTE SUB-FAMILY B MEMBER 10, MITOCHONDRIAL"/>
    <property type="match status" value="1"/>
</dbReference>
<dbReference type="InterPro" id="IPR039421">
    <property type="entry name" value="Type_1_exporter"/>
</dbReference>
<evidence type="ECO:0000313" key="14">
    <source>
        <dbReference type="EMBL" id="QES87630.1"/>
    </source>
</evidence>
<accession>A0A5P2G1B9</accession>
<keyword evidence="6" id="KW-0378">Hydrolase</keyword>
<dbReference type="PROSITE" id="PS00211">
    <property type="entry name" value="ABC_TRANSPORTER_1"/>
    <property type="match status" value="1"/>
</dbReference>
<dbReference type="RefSeq" id="WP_131328519.1">
    <property type="nucleotide sequence ID" value="NZ_CP044016.1"/>
</dbReference>
<feature type="transmembrane region" description="Helical" evidence="10">
    <location>
        <begin position="308"/>
        <end position="329"/>
    </location>
</feature>
<evidence type="ECO:0000256" key="2">
    <source>
        <dbReference type="ARBA" id="ARBA00022448"/>
    </source>
</evidence>
<dbReference type="GO" id="GO:0016887">
    <property type="term" value="F:ATP hydrolysis activity"/>
    <property type="evidence" value="ECO:0007669"/>
    <property type="project" value="InterPro"/>
</dbReference>
<dbReference type="Gene3D" id="1.20.1560.10">
    <property type="entry name" value="ABC transporter type 1, transmembrane domain"/>
    <property type="match status" value="1"/>
</dbReference>
<feature type="domain" description="Peptidase C39" evidence="13">
    <location>
        <begin position="8"/>
        <end position="127"/>
    </location>
</feature>
<evidence type="ECO:0000313" key="15">
    <source>
        <dbReference type="Proteomes" id="UP000292424"/>
    </source>
</evidence>
<dbReference type="Proteomes" id="UP000292424">
    <property type="component" value="Chromosome"/>
</dbReference>
<dbReference type="OrthoDB" id="9760358at2"/>
<evidence type="ECO:0000256" key="3">
    <source>
        <dbReference type="ARBA" id="ARBA00022475"/>
    </source>
</evidence>
<evidence type="ECO:0000256" key="10">
    <source>
        <dbReference type="SAM" id="Phobius"/>
    </source>
</evidence>
<dbReference type="Pfam" id="PF00005">
    <property type="entry name" value="ABC_tran"/>
    <property type="match status" value="1"/>
</dbReference>
<dbReference type="SMART" id="SM00382">
    <property type="entry name" value="AAA"/>
    <property type="match status" value="1"/>
</dbReference>
<name>A0A5P2G1B9_9BACT</name>
<dbReference type="PROSITE" id="PS50893">
    <property type="entry name" value="ABC_TRANSPORTER_2"/>
    <property type="match status" value="1"/>
</dbReference>
<dbReference type="InterPro" id="IPR036640">
    <property type="entry name" value="ABC1_TM_sf"/>
</dbReference>
<keyword evidence="2" id="KW-0813">Transport</keyword>
<evidence type="ECO:0000256" key="5">
    <source>
        <dbReference type="ARBA" id="ARBA00022741"/>
    </source>
</evidence>
<feature type="transmembrane region" description="Helical" evidence="10">
    <location>
        <begin position="207"/>
        <end position="228"/>
    </location>
</feature>
<dbReference type="InterPro" id="IPR011527">
    <property type="entry name" value="ABC1_TM_dom"/>
</dbReference>
<feature type="transmembrane region" description="Helical" evidence="10">
    <location>
        <begin position="281"/>
        <end position="302"/>
    </location>
</feature>
<evidence type="ECO:0000256" key="6">
    <source>
        <dbReference type="ARBA" id="ARBA00022801"/>
    </source>
</evidence>
<dbReference type="GO" id="GO:0015421">
    <property type="term" value="F:ABC-type oligopeptide transporter activity"/>
    <property type="evidence" value="ECO:0007669"/>
    <property type="project" value="TreeGrafter"/>
</dbReference>
<keyword evidence="3" id="KW-1003">Cell membrane</keyword>
<protein>
    <submittedName>
        <fullName evidence="14">Peptidase domain-containing ABC transporter</fullName>
    </submittedName>
</protein>
<evidence type="ECO:0000256" key="8">
    <source>
        <dbReference type="ARBA" id="ARBA00022989"/>
    </source>
</evidence>
<dbReference type="GO" id="GO:0005886">
    <property type="term" value="C:plasma membrane"/>
    <property type="evidence" value="ECO:0007669"/>
    <property type="project" value="UniProtKB-SubCell"/>
</dbReference>
<evidence type="ECO:0000256" key="7">
    <source>
        <dbReference type="ARBA" id="ARBA00022840"/>
    </source>
</evidence>
<dbReference type="CDD" id="cd18571">
    <property type="entry name" value="ABC_6TM_peptidase_like"/>
    <property type="match status" value="1"/>
</dbReference>
<organism evidence="14 15">
    <name type="scientific">Rhizosphaericola mali</name>
    <dbReference type="NCBI Taxonomy" id="2545455"/>
    <lineage>
        <taxon>Bacteria</taxon>
        <taxon>Pseudomonadati</taxon>
        <taxon>Bacteroidota</taxon>
        <taxon>Chitinophagia</taxon>
        <taxon>Chitinophagales</taxon>
        <taxon>Chitinophagaceae</taxon>
        <taxon>Rhizosphaericola</taxon>
    </lineage>
</organism>
<dbReference type="InterPro" id="IPR027417">
    <property type="entry name" value="P-loop_NTPase"/>
</dbReference>
<dbReference type="InterPro" id="IPR005074">
    <property type="entry name" value="Peptidase_C39"/>
</dbReference>
<keyword evidence="4 10" id="KW-0812">Transmembrane</keyword>
<evidence type="ECO:0000256" key="1">
    <source>
        <dbReference type="ARBA" id="ARBA00004651"/>
    </source>
</evidence>
<dbReference type="PROSITE" id="PS50929">
    <property type="entry name" value="ABC_TM1F"/>
    <property type="match status" value="1"/>
</dbReference>
<dbReference type="Pfam" id="PF03412">
    <property type="entry name" value="Peptidase_C39"/>
    <property type="match status" value="1"/>
</dbReference>
<dbReference type="PROSITE" id="PS50990">
    <property type="entry name" value="PEPTIDASE_C39"/>
    <property type="match status" value="1"/>
</dbReference>
<feature type="domain" description="ABC transporter" evidence="11">
    <location>
        <begin position="487"/>
        <end position="732"/>
    </location>
</feature>
<keyword evidence="7" id="KW-0067">ATP-binding</keyword>
<keyword evidence="9 10" id="KW-0472">Membrane</keyword>
<evidence type="ECO:0000256" key="4">
    <source>
        <dbReference type="ARBA" id="ARBA00022692"/>
    </source>
</evidence>
<dbReference type="SUPFAM" id="SSF52540">
    <property type="entry name" value="P-loop containing nucleoside triphosphate hydrolases"/>
    <property type="match status" value="1"/>
</dbReference>